<dbReference type="Proteomes" id="UP000692954">
    <property type="component" value="Unassembled WGS sequence"/>
</dbReference>
<proteinExistence type="predicted"/>
<reference evidence="1" key="1">
    <citation type="submission" date="2021-01" db="EMBL/GenBank/DDBJ databases">
        <authorList>
            <consortium name="Genoscope - CEA"/>
            <person name="William W."/>
        </authorList>
    </citation>
    <scope>NUCLEOTIDE SEQUENCE</scope>
</reference>
<gene>
    <name evidence="1" type="ORF">PSON_ATCC_30995.1.T1140031</name>
</gene>
<name>A0A8S1QQ21_9CILI</name>
<sequence>MILRMDLELQLMMVRIEGKVFGIYTSLLLQENNQLGLQDLAEAQRNENS</sequence>
<dbReference type="EMBL" id="CAJJDN010000114">
    <property type="protein sequence ID" value="CAD8117491.1"/>
    <property type="molecule type" value="Genomic_DNA"/>
</dbReference>
<accession>A0A8S1QQ21</accession>
<evidence type="ECO:0000313" key="1">
    <source>
        <dbReference type="EMBL" id="CAD8117491.1"/>
    </source>
</evidence>
<dbReference type="AlphaFoldDB" id="A0A8S1QQ21"/>
<protein>
    <submittedName>
        <fullName evidence="1">Uncharacterized protein</fullName>
    </submittedName>
</protein>
<keyword evidence="2" id="KW-1185">Reference proteome</keyword>
<comment type="caution">
    <text evidence="1">The sequence shown here is derived from an EMBL/GenBank/DDBJ whole genome shotgun (WGS) entry which is preliminary data.</text>
</comment>
<evidence type="ECO:0000313" key="2">
    <source>
        <dbReference type="Proteomes" id="UP000692954"/>
    </source>
</evidence>
<organism evidence="1 2">
    <name type="scientific">Paramecium sonneborni</name>
    <dbReference type="NCBI Taxonomy" id="65129"/>
    <lineage>
        <taxon>Eukaryota</taxon>
        <taxon>Sar</taxon>
        <taxon>Alveolata</taxon>
        <taxon>Ciliophora</taxon>
        <taxon>Intramacronucleata</taxon>
        <taxon>Oligohymenophorea</taxon>
        <taxon>Peniculida</taxon>
        <taxon>Parameciidae</taxon>
        <taxon>Paramecium</taxon>
    </lineage>
</organism>